<dbReference type="AlphaFoldDB" id="A0A2V1AUF9"/>
<feature type="transmembrane region" description="Helical" evidence="1">
    <location>
        <begin position="110"/>
        <end position="129"/>
    </location>
</feature>
<feature type="transmembrane region" description="Helical" evidence="1">
    <location>
        <begin position="79"/>
        <end position="98"/>
    </location>
</feature>
<reference evidence="2 3" key="1">
    <citation type="submission" date="2017-12" db="EMBL/GenBank/DDBJ databases">
        <title>Genome Sequence of a Multidrug-Resistant Candida haemulonii Isolate from a Patient with Chronic Leg Ulcers in Israel.</title>
        <authorList>
            <person name="Chow N.A."/>
            <person name="Gade L."/>
            <person name="Batra D."/>
            <person name="Rowe L.A."/>
            <person name="Ben-Ami R."/>
            <person name="Loparev V.N."/>
            <person name="Litvintseva A.P."/>
        </authorList>
    </citation>
    <scope>NUCLEOTIDE SEQUENCE [LARGE SCALE GENOMIC DNA]</scope>
    <source>
        <strain evidence="2 3">B11899</strain>
    </source>
</reference>
<sequence>MSAEQAFQSSEHPLTLEELVDNYQGAQPPPVVSSSTCGKFWSRRLSAIMPFIHVASVFMSILTINRVAGVPDICRTVSFFGYFYGITMFSFGINEISLWVPTILTYRIQCLNWLLALVAWVLQVVSVVASQRAEGPFVEKKYLDGEVILQNVTDSFRAIYIARLVMAVVIWLLVSLRLYDILLCLRCSNNRITTNKEVNRLELGQDVVPLQRLEKAYLR</sequence>
<organism evidence="2 3">
    <name type="scientific">Candidozyma haemuli</name>
    <dbReference type="NCBI Taxonomy" id="45357"/>
    <lineage>
        <taxon>Eukaryota</taxon>
        <taxon>Fungi</taxon>
        <taxon>Dikarya</taxon>
        <taxon>Ascomycota</taxon>
        <taxon>Saccharomycotina</taxon>
        <taxon>Pichiomycetes</taxon>
        <taxon>Metschnikowiaceae</taxon>
        <taxon>Candidozyma</taxon>
    </lineage>
</organism>
<keyword evidence="1" id="KW-0472">Membrane</keyword>
<keyword evidence="1" id="KW-0812">Transmembrane</keyword>
<keyword evidence="1" id="KW-1133">Transmembrane helix</keyword>
<keyword evidence="3" id="KW-1185">Reference proteome</keyword>
<gene>
    <name evidence="2" type="ORF">CXQ85_000768</name>
</gene>
<protein>
    <submittedName>
        <fullName evidence="2">Uncharacterized protein</fullName>
    </submittedName>
</protein>
<feature type="transmembrane region" description="Helical" evidence="1">
    <location>
        <begin position="158"/>
        <end position="179"/>
    </location>
</feature>
<evidence type="ECO:0000313" key="3">
    <source>
        <dbReference type="Proteomes" id="UP000244309"/>
    </source>
</evidence>
<comment type="caution">
    <text evidence="2">The sequence shown here is derived from an EMBL/GenBank/DDBJ whole genome shotgun (WGS) entry which is preliminary data.</text>
</comment>
<accession>A0A2V1AUF9</accession>
<name>A0A2V1AUF9_9ASCO</name>
<dbReference type="VEuPathDB" id="FungiDB:CXQ85_000768"/>
<feature type="transmembrane region" description="Helical" evidence="1">
    <location>
        <begin position="48"/>
        <end position="67"/>
    </location>
</feature>
<dbReference type="RefSeq" id="XP_025342717.1">
    <property type="nucleotide sequence ID" value="XM_025484502.1"/>
</dbReference>
<dbReference type="Proteomes" id="UP000244309">
    <property type="component" value="Unassembled WGS sequence"/>
</dbReference>
<evidence type="ECO:0000313" key="2">
    <source>
        <dbReference type="EMBL" id="PVH21777.1"/>
    </source>
</evidence>
<proteinExistence type="predicted"/>
<dbReference type="EMBL" id="PKFO01000005">
    <property type="protein sequence ID" value="PVH21777.1"/>
    <property type="molecule type" value="Genomic_DNA"/>
</dbReference>
<dbReference type="GeneID" id="37006100"/>
<evidence type="ECO:0000256" key="1">
    <source>
        <dbReference type="SAM" id="Phobius"/>
    </source>
</evidence>